<dbReference type="PANTHER" id="PTHR38834:SF3">
    <property type="entry name" value="SOLUTE-BINDING PROTEIN FAMILY 3_N-TERMINAL DOMAIN-CONTAINING PROTEIN"/>
    <property type="match status" value="1"/>
</dbReference>
<gene>
    <name evidence="2" type="ORF">KDM90_12735</name>
</gene>
<dbReference type="RefSeq" id="WP_212675994.1">
    <property type="nucleotide sequence ID" value="NZ_JAGSPJ010000005.1"/>
</dbReference>
<dbReference type="AlphaFoldDB" id="A0A941IEA0"/>
<evidence type="ECO:0000259" key="1">
    <source>
        <dbReference type="SMART" id="SM00062"/>
    </source>
</evidence>
<name>A0A941IEA0_9BURK</name>
<dbReference type="InterPro" id="IPR001638">
    <property type="entry name" value="Solute-binding_3/MltF_N"/>
</dbReference>
<dbReference type="Pfam" id="PF00497">
    <property type="entry name" value="SBP_bac_3"/>
    <property type="match status" value="1"/>
</dbReference>
<evidence type="ECO:0000313" key="2">
    <source>
        <dbReference type="EMBL" id="MBR7800868.1"/>
    </source>
</evidence>
<accession>A0A941IEA0</accession>
<organism evidence="2 3">
    <name type="scientific">Undibacterium fentianense</name>
    <dbReference type="NCBI Taxonomy" id="2828728"/>
    <lineage>
        <taxon>Bacteria</taxon>
        <taxon>Pseudomonadati</taxon>
        <taxon>Pseudomonadota</taxon>
        <taxon>Betaproteobacteria</taxon>
        <taxon>Burkholderiales</taxon>
        <taxon>Oxalobacteraceae</taxon>
        <taxon>Undibacterium</taxon>
    </lineage>
</organism>
<keyword evidence="3" id="KW-1185">Reference proteome</keyword>
<dbReference type="EMBL" id="JAGSPJ010000005">
    <property type="protein sequence ID" value="MBR7800868.1"/>
    <property type="molecule type" value="Genomic_DNA"/>
</dbReference>
<dbReference type="Proteomes" id="UP000678545">
    <property type="component" value="Unassembled WGS sequence"/>
</dbReference>
<sequence length="235" mass="26959">MASAQQLSIYCEEDRPLQFYDANRQLTGLSIEIVREIQKRIGNTDLIQVVPWSRGLDKINNNPNTILFSMARTPEREHSYQWIGPIMANVYGLYAKSDTDLEIHNLEEAKKIPLIGVYRNDIRDQTLTRMGFTNLDRAGSNMSSFKKLMMGRISVYTDSRLGVESLAVASGYNAKDVKLVFELFKSELYIAVSLKTDRAIVERWNQALEAIKKDKTFARIQKKYLPEEALIKSKK</sequence>
<reference evidence="2" key="1">
    <citation type="submission" date="2021-04" db="EMBL/GenBank/DDBJ databases">
        <title>novel species isolated from subtropical streams in China.</title>
        <authorList>
            <person name="Lu H."/>
        </authorList>
    </citation>
    <scope>NUCLEOTIDE SEQUENCE</scope>
    <source>
        <strain evidence="2">FT137W</strain>
    </source>
</reference>
<comment type="caution">
    <text evidence="2">The sequence shown here is derived from an EMBL/GenBank/DDBJ whole genome shotgun (WGS) entry which is preliminary data.</text>
</comment>
<evidence type="ECO:0000313" key="3">
    <source>
        <dbReference type="Proteomes" id="UP000678545"/>
    </source>
</evidence>
<dbReference type="Gene3D" id="3.40.190.10">
    <property type="entry name" value="Periplasmic binding protein-like II"/>
    <property type="match status" value="2"/>
</dbReference>
<feature type="domain" description="Solute-binding protein family 3/N-terminal" evidence="1">
    <location>
        <begin position="6"/>
        <end position="228"/>
    </location>
</feature>
<dbReference type="SUPFAM" id="SSF53850">
    <property type="entry name" value="Periplasmic binding protein-like II"/>
    <property type="match status" value="1"/>
</dbReference>
<protein>
    <submittedName>
        <fullName evidence="2">ABC transporter substrate-binding protein</fullName>
    </submittedName>
</protein>
<dbReference type="PANTHER" id="PTHR38834">
    <property type="entry name" value="PERIPLASMIC SUBSTRATE BINDING PROTEIN FAMILY 3"/>
    <property type="match status" value="1"/>
</dbReference>
<proteinExistence type="predicted"/>
<dbReference type="SMART" id="SM00062">
    <property type="entry name" value="PBPb"/>
    <property type="match status" value="1"/>
</dbReference>